<protein>
    <submittedName>
        <fullName evidence="3">Uncharacterized protein</fullName>
    </submittedName>
</protein>
<keyword evidence="2" id="KW-0472">Membrane</keyword>
<dbReference type="EMBL" id="CAUOFW020000855">
    <property type="protein sequence ID" value="CAK9138015.1"/>
    <property type="molecule type" value="Genomic_DNA"/>
</dbReference>
<accession>A0ABC8R369</accession>
<keyword evidence="4" id="KW-1185">Reference proteome</keyword>
<feature type="region of interest" description="Disordered" evidence="1">
    <location>
        <begin position="59"/>
        <end position="126"/>
    </location>
</feature>
<comment type="caution">
    <text evidence="3">The sequence shown here is derived from an EMBL/GenBank/DDBJ whole genome shotgun (WGS) entry which is preliminary data.</text>
</comment>
<feature type="transmembrane region" description="Helical" evidence="2">
    <location>
        <begin position="24"/>
        <end position="41"/>
    </location>
</feature>
<keyword evidence="2" id="KW-0812">Transmembrane</keyword>
<evidence type="ECO:0000256" key="2">
    <source>
        <dbReference type="SAM" id="Phobius"/>
    </source>
</evidence>
<evidence type="ECO:0000313" key="4">
    <source>
        <dbReference type="Proteomes" id="UP001642360"/>
    </source>
</evidence>
<dbReference type="AlphaFoldDB" id="A0ABC8R369"/>
<dbReference type="Proteomes" id="UP001642360">
    <property type="component" value="Unassembled WGS sequence"/>
</dbReference>
<reference evidence="3 4" key="1">
    <citation type="submission" date="2024-02" db="EMBL/GenBank/DDBJ databases">
        <authorList>
            <person name="Vignale AGUSTIN F."/>
            <person name="Sosa J E."/>
            <person name="Modenutti C."/>
        </authorList>
    </citation>
    <scope>NUCLEOTIDE SEQUENCE [LARGE SCALE GENOMIC DNA]</scope>
</reference>
<evidence type="ECO:0000313" key="3">
    <source>
        <dbReference type="EMBL" id="CAK9138015.1"/>
    </source>
</evidence>
<organism evidence="3 4">
    <name type="scientific">Ilex paraguariensis</name>
    <name type="common">yerba mate</name>
    <dbReference type="NCBI Taxonomy" id="185542"/>
    <lineage>
        <taxon>Eukaryota</taxon>
        <taxon>Viridiplantae</taxon>
        <taxon>Streptophyta</taxon>
        <taxon>Embryophyta</taxon>
        <taxon>Tracheophyta</taxon>
        <taxon>Spermatophyta</taxon>
        <taxon>Magnoliopsida</taxon>
        <taxon>eudicotyledons</taxon>
        <taxon>Gunneridae</taxon>
        <taxon>Pentapetalae</taxon>
        <taxon>asterids</taxon>
        <taxon>campanulids</taxon>
        <taxon>Aquifoliales</taxon>
        <taxon>Aquifoliaceae</taxon>
        <taxon>Ilex</taxon>
    </lineage>
</organism>
<sequence>MQFEYVFDFLHWCPLLPGVRKDNLFAQIWLIVLMALLLGLLGRVFPSSSFVCGDVSCPRGSIRHSSLQRERGNNADKPTSHLQQPVAWPPGLLASSEGSPMPKSYTVQPTGKQTSSHSKFTFQAAK</sequence>
<evidence type="ECO:0000256" key="1">
    <source>
        <dbReference type="SAM" id="MobiDB-lite"/>
    </source>
</evidence>
<feature type="compositionally biased region" description="Polar residues" evidence="1">
    <location>
        <begin position="105"/>
        <end position="126"/>
    </location>
</feature>
<proteinExistence type="predicted"/>
<keyword evidence="2" id="KW-1133">Transmembrane helix</keyword>
<name>A0ABC8R369_9AQUA</name>
<gene>
    <name evidence="3" type="ORF">ILEXP_LOCUS5079</name>
</gene>